<sequence>MLHDHINILRWSLKGLSFIHCIPIEWDNSAQRVIRIKKRGKLAIAKTVQNLQLGYLGLMTLVLYKQNETGCLYTLLPNICMWLITVTLYSWGMGFTLAYRVATLLNTTTRFEQWLQNTFEAMNILQESRRSITNRNQRNTILRRVLPFLNIMGPLMFVARMRRLLGNHCNPVYLGYLLGYCSSCQEHLVSRDDAV</sequence>
<keyword evidence="1" id="KW-1133">Transmembrane helix</keyword>
<feature type="transmembrane region" description="Helical" evidence="1">
    <location>
        <begin position="42"/>
        <end position="64"/>
    </location>
</feature>
<comment type="caution">
    <text evidence="2">The sequence shown here is derived from an EMBL/GenBank/DDBJ whole genome shotgun (WGS) entry which is preliminary data.</text>
</comment>
<evidence type="ECO:0000313" key="3">
    <source>
        <dbReference type="Proteomes" id="UP000198287"/>
    </source>
</evidence>
<dbReference type="EMBL" id="LNIX01000027">
    <property type="protein sequence ID" value="OXA41910.1"/>
    <property type="molecule type" value="Genomic_DNA"/>
</dbReference>
<keyword evidence="3" id="KW-1185">Reference proteome</keyword>
<evidence type="ECO:0000313" key="2">
    <source>
        <dbReference type="EMBL" id="OXA41910.1"/>
    </source>
</evidence>
<dbReference type="Proteomes" id="UP000198287">
    <property type="component" value="Unassembled WGS sequence"/>
</dbReference>
<reference evidence="2 3" key="1">
    <citation type="submission" date="2015-12" db="EMBL/GenBank/DDBJ databases">
        <title>The genome of Folsomia candida.</title>
        <authorList>
            <person name="Faddeeva A."/>
            <person name="Derks M.F."/>
            <person name="Anvar Y."/>
            <person name="Smit S."/>
            <person name="Van Straalen N."/>
            <person name="Roelofs D."/>
        </authorList>
    </citation>
    <scope>NUCLEOTIDE SEQUENCE [LARGE SCALE GENOMIC DNA]</scope>
    <source>
        <strain evidence="2 3">VU population</strain>
        <tissue evidence="2">Whole body</tissue>
    </source>
</reference>
<evidence type="ECO:0000256" key="1">
    <source>
        <dbReference type="SAM" id="Phobius"/>
    </source>
</evidence>
<gene>
    <name evidence="2" type="ORF">Fcan01_23146</name>
</gene>
<accession>A0A226D9U3</accession>
<keyword evidence="1" id="KW-0812">Transmembrane</keyword>
<proteinExistence type="predicted"/>
<keyword evidence="1" id="KW-0472">Membrane</keyword>
<name>A0A226D9U3_FOLCA</name>
<dbReference type="AlphaFoldDB" id="A0A226D9U3"/>
<feature type="transmembrane region" description="Helical" evidence="1">
    <location>
        <begin position="76"/>
        <end position="99"/>
    </location>
</feature>
<protein>
    <submittedName>
        <fullName evidence="2">Uncharacterized protein</fullName>
    </submittedName>
</protein>
<organism evidence="2 3">
    <name type="scientific">Folsomia candida</name>
    <name type="common">Springtail</name>
    <dbReference type="NCBI Taxonomy" id="158441"/>
    <lineage>
        <taxon>Eukaryota</taxon>
        <taxon>Metazoa</taxon>
        <taxon>Ecdysozoa</taxon>
        <taxon>Arthropoda</taxon>
        <taxon>Hexapoda</taxon>
        <taxon>Collembola</taxon>
        <taxon>Entomobryomorpha</taxon>
        <taxon>Isotomoidea</taxon>
        <taxon>Isotomidae</taxon>
        <taxon>Proisotominae</taxon>
        <taxon>Folsomia</taxon>
    </lineage>
</organism>